<evidence type="ECO:0000313" key="7">
    <source>
        <dbReference type="Proteomes" id="UP001177023"/>
    </source>
</evidence>
<comment type="similarity">
    <text evidence="1">Belongs to the peptidase C48 family.</text>
</comment>
<comment type="caution">
    <text evidence="6">The sequence shown here is derived from an EMBL/GenBank/DDBJ whole genome shotgun (WGS) entry which is preliminary data.</text>
</comment>
<evidence type="ECO:0000256" key="1">
    <source>
        <dbReference type="ARBA" id="ARBA00005234"/>
    </source>
</evidence>
<evidence type="ECO:0000259" key="5">
    <source>
        <dbReference type="PROSITE" id="PS50600"/>
    </source>
</evidence>
<keyword evidence="2" id="KW-0645">Protease</keyword>
<sequence length="599" mass="67112">MSQSSGDLFDPRAVPEPEELPFPDPDGPPNFIPDIGYNLNMLATAAIEQEHSAAQPAVAAKRPCLLSDRPEEVVEAVARLLPDFNFGQPVEAKPIEFDIPISTVFLAFFRYAGELNKVTVHFEKANISLKFLSTGQEVSMKLDRSVTLAVCGPVAFPDDPNKQACFYITDGDWQLVFVRRFEGLKFMKEEVMQNLASTKANIDTGDIPESTAWEIAEDYTTLTATKKVAEDIIALSDDDDVMIAPEAAKESTPQSSQKPFRYPVVTIQYPGGKAKKHEADFITNLIQERYSDSQAITPLMEHHFTVGSAHTLGFINSFDFENMCSIANDSEFKRIRCAADVANMTPRLREKIEKSIPLRRLLTDDANEYTAVVVFCDGKHWYLMIVARLARWLKASYRGMMEMPPPMIYMFDSLLQDTKLLNGNTNYISVPNIHEALLKKKLFPLLKVADQLYGSQKLFAMPCDIRSRDVYEMFGQLNTSDCGAFAMLFAEAIANGELIENKTTPGKDLFKWSWASEDAIQRLGIKYDSATMTVADMMPYRRHCYDLLKQYVVEGVEHLEEAERRLAAGQSAFEGEPPAKGDPPSRSGSSIRLSEVFSV</sequence>
<dbReference type="Gene3D" id="3.40.395.10">
    <property type="entry name" value="Adenoviral Proteinase, Chain A"/>
    <property type="match status" value="1"/>
</dbReference>
<feature type="domain" description="Ubiquitin-like protease family profile" evidence="5">
    <location>
        <begin position="233"/>
        <end position="493"/>
    </location>
</feature>
<evidence type="ECO:0000313" key="6">
    <source>
        <dbReference type="EMBL" id="CAJ0580268.1"/>
    </source>
</evidence>
<dbReference type="InterPro" id="IPR003653">
    <property type="entry name" value="Peptidase_C48_C"/>
</dbReference>
<dbReference type="Proteomes" id="UP001177023">
    <property type="component" value="Unassembled WGS sequence"/>
</dbReference>
<dbReference type="SUPFAM" id="SSF54001">
    <property type="entry name" value="Cysteine proteinases"/>
    <property type="match status" value="1"/>
</dbReference>
<keyword evidence="3" id="KW-0378">Hydrolase</keyword>
<dbReference type="EMBL" id="CATQJA010002659">
    <property type="protein sequence ID" value="CAJ0580268.1"/>
    <property type="molecule type" value="Genomic_DNA"/>
</dbReference>
<dbReference type="Pfam" id="PF02902">
    <property type="entry name" value="Peptidase_C48"/>
    <property type="match status" value="1"/>
</dbReference>
<name>A0AA36D5U2_9BILA</name>
<evidence type="ECO:0000256" key="2">
    <source>
        <dbReference type="ARBA" id="ARBA00022670"/>
    </source>
</evidence>
<dbReference type="AlphaFoldDB" id="A0AA36D5U2"/>
<evidence type="ECO:0000256" key="4">
    <source>
        <dbReference type="SAM" id="MobiDB-lite"/>
    </source>
</evidence>
<evidence type="ECO:0000256" key="3">
    <source>
        <dbReference type="ARBA" id="ARBA00022801"/>
    </source>
</evidence>
<dbReference type="GO" id="GO:0006508">
    <property type="term" value="P:proteolysis"/>
    <property type="evidence" value="ECO:0007669"/>
    <property type="project" value="UniProtKB-KW"/>
</dbReference>
<protein>
    <recommendedName>
        <fullName evidence="5">Ubiquitin-like protease family profile domain-containing protein</fullName>
    </recommendedName>
</protein>
<dbReference type="PROSITE" id="PS50600">
    <property type="entry name" value="ULP_PROTEASE"/>
    <property type="match status" value="1"/>
</dbReference>
<organism evidence="6 7">
    <name type="scientific">Mesorhabditis spiculigera</name>
    <dbReference type="NCBI Taxonomy" id="96644"/>
    <lineage>
        <taxon>Eukaryota</taxon>
        <taxon>Metazoa</taxon>
        <taxon>Ecdysozoa</taxon>
        <taxon>Nematoda</taxon>
        <taxon>Chromadorea</taxon>
        <taxon>Rhabditida</taxon>
        <taxon>Rhabditina</taxon>
        <taxon>Rhabditomorpha</taxon>
        <taxon>Rhabditoidea</taxon>
        <taxon>Rhabditidae</taxon>
        <taxon>Mesorhabditinae</taxon>
        <taxon>Mesorhabditis</taxon>
    </lineage>
</organism>
<dbReference type="InterPro" id="IPR038765">
    <property type="entry name" value="Papain-like_cys_pep_sf"/>
</dbReference>
<dbReference type="GO" id="GO:0008234">
    <property type="term" value="F:cysteine-type peptidase activity"/>
    <property type="evidence" value="ECO:0007669"/>
    <property type="project" value="InterPro"/>
</dbReference>
<proteinExistence type="inferred from homology"/>
<feature type="region of interest" description="Disordered" evidence="4">
    <location>
        <begin position="567"/>
        <end position="599"/>
    </location>
</feature>
<reference evidence="6" key="1">
    <citation type="submission" date="2023-06" db="EMBL/GenBank/DDBJ databases">
        <authorList>
            <person name="Delattre M."/>
        </authorList>
    </citation>
    <scope>NUCLEOTIDE SEQUENCE</scope>
    <source>
        <strain evidence="6">AF72</strain>
    </source>
</reference>
<accession>A0AA36D5U2</accession>
<feature type="region of interest" description="Disordered" evidence="4">
    <location>
        <begin position="1"/>
        <end position="27"/>
    </location>
</feature>
<keyword evidence="7" id="KW-1185">Reference proteome</keyword>
<gene>
    <name evidence="6" type="ORF">MSPICULIGERA_LOCUS18466</name>
</gene>
<feature type="non-terminal residue" evidence="6">
    <location>
        <position position="1"/>
    </location>
</feature>